<feature type="domain" description="Lipid-binding serum glycoprotein N-terminal" evidence="3">
    <location>
        <begin position="38"/>
        <end position="263"/>
    </location>
</feature>
<dbReference type="AlphaFoldDB" id="A0A1D1YRG3"/>
<dbReference type="PIRSF" id="PIRSF002417">
    <property type="entry name" value="Lipid_binding_protein"/>
    <property type="match status" value="1"/>
</dbReference>
<dbReference type="InterPro" id="IPR045897">
    <property type="entry name" value="BPI/LBP_pln"/>
</dbReference>
<dbReference type="SMART" id="SM00329">
    <property type="entry name" value="BPI2"/>
    <property type="match status" value="1"/>
</dbReference>
<dbReference type="GO" id="GO:0005615">
    <property type="term" value="C:extracellular space"/>
    <property type="evidence" value="ECO:0007669"/>
    <property type="project" value="InterPro"/>
</dbReference>
<keyword evidence="1" id="KW-0325">Glycoprotein</keyword>
<gene>
    <name evidence="5" type="primary">At1g04970</name>
    <name evidence="5" type="ORF">g.27773</name>
</gene>
<dbReference type="InterPro" id="IPR001124">
    <property type="entry name" value="Lipid-bd_serum_glycop_C"/>
</dbReference>
<evidence type="ECO:0000259" key="3">
    <source>
        <dbReference type="SMART" id="SM00328"/>
    </source>
</evidence>
<keyword evidence="2" id="KW-0732">Signal</keyword>
<dbReference type="CDD" id="cd00025">
    <property type="entry name" value="BPI1"/>
    <property type="match status" value="1"/>
</dbReference>
<name>A0A1D1YRG3_9ARAE</name>
<dbReference type="Pfam" id="PF02886">
    <property type="entry name" value="LBP_BPI_CETP_C"/>
    <property type="match status" value="1"/>
</dbReference>
<reference evidence="5" key="1">
    <citation type="submission" date="2015-07" db="EMBL/GenBank/DDBJ databases">
        <title>Transcriptome Assembly of Anthurium amnicola.</title>
        <authorList>
            <person name="Suzuki J."/>
        </authorList>
    </citation>
    <scope>NUCLEOTIDE SEQUENCE</scope>
</reference>
<evidence type="ECO:0000259" key="4">
    <source>
        <dbReference type="SMART" id="SM00329"/>
    </source>
</evidence>
<feature type="chain" id="PRO_5008900431" evidence="2">
    <location>
        <begin position="25"/>
        <end position="486"/>
    </location>
</feature>
<dbReference type="InterPro" id="IPR017943">
    <property type="entry name" value="Bactericidal_perm-incr_a/b_dom"/>
</dbReference>
<accession>A0A1D1YRG3</accession>
<dbReference type="PANTHER" id="PTHR46801:SF2">
    <property type="entry name" value="LIPOPOLYSACCHARIDE-BINDING PROTEIN"/>
    <property type="match status" value="1"/>
</dbReference>
<organism evidence="5">
    <name type="scientific">Anthurium amnicola</name>
    <dbReference type="NCBI Taxonomy" id="1678845"/>
    <lineage>
        <taxon>Eukaryota</taxon>
        <taxon>Viridiplantae</taxon>
        <taxon>Streptophyta</taxon>
        <taxon>Embryophyta</taxon>
        <taxon>Tracheophyta</taxon>
        <taxon>Spermatophyta</taxon>
        <taxon>Magnoliopsida</taxon>
        <taxon>Liliopsida</taxon>
        <taxon>Araceae</taxon>
        <taxon>Pothoideae</taxon>
        <taxon>Potheae</taxon>
        <taxon>Anthurium</taxon>
    </lineage>
</organism>
<evidence type="ECO:0000313" key="5">
    <source>
        <dbReference type="EMBL" id="JAT57248.1"/>
    </source>
</evidence>
<feature type="domain" description="Lipid-binding serum glycoprotein C-terminal" evidence="4">
    <location>
        <begin position="281"/>
        <end position="479"/>
    </location>
</feature>
<dbReference type="SUPFAM" id="SSF55394">
    <property type="entry name" value="Bactericidal permeability-increasing protein, BPI"/>
    <property type="match status" value="2"/>
</dbReference>
<dbReference type="InterPro" id="IPR017942">
    <property type="entry name" value="Lipid-bd_serum_glycop_N"/>
</dbReference>
<dbReference type="Pfam" id="PF01273">
    <property type="entry name" value="LBP_BPI_CETP"/>
    <property type="match status" value="1"/>
</dbReference>
<sequence>MGASHIPSCCLFLLLCSFCPPVAARVQSDDGGFISALVTEKGLDFARDLLVDQAIHSLVPLRLHDMEKSFRIPFIGEIHAEVSNITLLHIEVSSSTIQPGDSGVVIVASGAVANLSMDWYLSYSTWLGPFVISDRGRASVRVEGMEVGLTLSMENQEGSLKLTVLDCGCYMEAILIRLEGGASWFYQGFVNAFEDQIRAAVETAIKKKTTEGISKLDSFLRSLPKEIRVDDIVSLNVTFVDEPLLGNSSIEFYIDGIFIETNKAVVSNSMHKNSQPSILCEGPLPMLGISLDEAVFNSASVTYFKAGQMTWIVDKVPDQTLLNTAGWRFIIPQLYRKYPNDEMKLNISLTSPPTIKISKQKIDATIFSDMTVDVLDADETVPVACISMIVMASGVPEISGNNLAGRIALQDFTLNLKWSKIGNFHMSLIQGVMRAFLNNVFIPYVNTRLRKGFPLPIIHGFTVQNANILSSDSRIVVCTDLMFTKY</sequence>
<proteinExistence type="predicted"/>
<dbReference type="PANTHER" id="PTHR46801">
    <property type="entry name" value="OS06G0309200 PROTEIN"/>
    <property type="match status" value="1"/>
</dbReference>
<dbReference type="Gene3D" id="3.15.20.10">
    <property type="entry name" value="Bactericidal permeability-increasing protein, domain 2"/>
    <property type="match status" value="1"/>
</dbReference>
<dbReference type="CDD" id="cd00026">
    <property type="entry name" value="BPI2"/>
    <property type="match status" value="1"/>
</dbReference>
<dbReference type="GO" id="GO:0008289">
    <property type="term" value="F:lipid binding"/>
    <property type="evidence" value="ECO:0007669"/>
    <property type="project" value="InterPro"/>
</dbReference>
<evidence type="ECO:0000256" key="1">
    <source>
        <dbReference type="ARBA" id="ARBA00023180"/>
    </source>
</evidence>
<dbReference type="SMART" id="SM00328">
    <property type="entry name" value="BPI1"/>
    <property type="match status" value="1"/>
</dbReference>
<evidence type="ECO:0000256" key="2">
    <source>
        <dbReference type="SAM" id="SignalP"/>
    </source>
</evidence>
<dbReference type="EMBL" id="GDJX01010688">
    <property type="protein sequence ID" value="JAT57248.1"/>
    <property type="molecule type" value="Transcribed_RNA"/>
</dbReference>
<dbReference type="Gene3D" id="3.15.10.10">
    <property type="entry name" value="Bactericidal permeability-increasing protein, domain 1"/>
    <property type="match status" value="1"/>
</dbReference>
<dbReference type="InterPro" id="IPR030675">
    <property type="entry name" value="BPI/LBP"/>
</dbReference>
<protein>
    <submittedName>
        <fullName evidence="5">Putative BPI/LBP family protein At1g04970</fullName>
    </submittedName>
</protein>
<feature type="signal peptide" evidence="2">
    <location>
        <begin position="1"/>
        <end position="24"/>
    </location>
</feature>